<feature type="transmembrane region" description="Helical" evidence="1">
    <location>
        <begin position="323"/>
        <end position="342"/>
    </location>
</feature>
<gene>
    <name evidence="2" type="ORF">A2777_05610</name>
</gene>
<feature type="transmembrane region" description="Helical" evidence="1">
    <location>
        <begin position="385"/>
        <end position="402"/>
    </location>
</feature>
<feature type="transmembrane region" description="Helical" evidence="1">
    <location>
        <begin position="202"/>
        <end position="235"/>
    </location>
</feature>
<sequence>MNLYKKHFFLILFCTVVTFFYFPFFLYGKLPVAADTIVGMYHPFRDNIWDGFRAGVPFKNYLITDPVRQQYVWRELAVDQMKKGQLPVWNPYSFSGTPLLANIQASAFYPLNILFFFLPFSLAWSWQIIISAFLAGIFMYLYLRNKNISPPASFIGAISFSFSGFAVSWLTWNTILHTAAFLPLSLFTADNIFLRTRPLKLHLAVFILSLVFAFLAGHLQIFFYSMILIIANILFNLRTLKKNKFSYLLLFGLSFLIFILITLPQSIPLFRLIFESARDIDQGVWRKVGWFIPWQNLVQFLVPDFFGNPATGNYFGIWNYMEFVGYIGVIPLLLSLFSLVFIRSQLTLFFGSVLIISLLFAFPTPVARLVYIFNIPLISTAQPTRLLFLVDFSLSVLAAYGLNSLKDFKKFRKMTIIALIIFFVFIILWLLVSLPFAEPLFFDEGLRSISRRNLILPGFIFTAGALSLMGFIKKQYKASRKIFIFVILLLTVADLMRFAWKFTPFSNRNWLYPQTKITDILKRDTSKWRFMSLDRRIMPPNFSIAYRFEDAGGYDPLYLKDYNLLVSSWNQGKSAVEASPFNRIVTPQISDSIITDILNVKYLLSYGPLSSTKLNLTAAEGMTYLYENKNVFPRAWLTPFLIKVSNQAQVLEKIFELKDFLKTITVTSEAVDFKNTINALPAVIPPGNSPKDRADLVLWSENSITVRTFSEKTQILVLSEIYHPSWKVKINGKKGKIYKVNYLLRGIPLEEGENLVEMSATVF</sequence>
<dbReference type="PANTHER" id="PTHR38454">
    <property type="entry name" value="INTEGRAL MEMBRANE PROTEIN-RELATED"/>
    <property type="match status" value="1"/>
</dbReference>
<accession>A0A1F5Z2M3</accession>
<dbReference type="EMBL" id="MFJF01000015">
    <property type="protein sequence ID" value="OGG06427.1"/>
    <property type="molecule type" value="Genomic_DNA"/>
</dbReference>
<dbReference type="AlphaFoldDB" id="A0A1F5Z2M3"/>
<protein>
    <recommendedName>
        <fullName evidence="4">Membrane protein 6-pyruvoyl-tetrahydropterin synthase-related domain-containing protein</fullName>
    </recommendedName>
</protein>
<keyword evidence="1" id="KW-0472">Membrane</keyword>
<reference evidence="2 3" key="1">
    <citation type="journal article" date="2016" name="Nat. Commun.">
        <title>Thousands of microbial genomes shed light on interconnected biogeochemical processes in an aquifer system.</title>
        <authorList>
            <person name="Anantharaman K."/>
            <person name="Brown C.T."/>
            <person name="Hug L.A."/>
            <person name="Sharon I."/>
            <person name="Castelle C.J."/>
            <person name="Probst A.J."/>
            <person name="Thomas B.C."/>
            <person name="Singh A."/>
            <person name="Wilkins M.J."/>
            <person name="Karaoz U."/>
            <person name="Brodie E.L."/>
            <person name="Williams K.H."/>
            <person name="Hubbard S.S."/>
            <person name="Banfield J.F."/>
        </authorList>
    </citation>
    <scope>NUCLEOTIDE SEQUENCE [LARGE SCALE GENOMIC DNA]</scope>
</reference>
<feature type="transmembrane region" description="Helical" evidence="1">
    <location>
        <begin position="454"/>
        <end position="471"/>
    </location>
</feature>
<dbReference type="InterPro" id="IPR018580">
    <property type="entry name" value="Uncharacterised_YfhO"/>
</dbReference>
<evidence type="ECO:0000313" key="2">
    <source>
        <dbReference type="EMBL" id="OGG06427.1"/>
    </source>
</evidence>
<name>A0A1F5Z2M3_9BACT</name>
<dbReference type="PANTHER" id="PTHR38454:SF1">
    <property type="entry name" value="INTEGRAL MEMBRANE PROTEIN"/>
    <property type="match status" value="1"/>
</dbReference>
<dbReference type="Proteomes" id="UP000177354">
    <property type="component" value="Unassembled WGS sequence"/>
</dbReference>
<feature type="transmembrane region" description="Helical" evidence="1">
    <location>
        <begin position="414"/>
        <end position="434"/>
    </location>
</feature>
<keyword evidence="1" id="KW-0812">Transmembrane</keyword>
<feature type="transmembrane region" description="Helical" evidence="1">
    <location>
        <begin position="124"/>
        <end position="143"/>
    </location>
</feature>
<feature type="transmembrane region" description="Helical" evidence="1">
    <location>
        <begin position="349"/>
        <end position="373"/>
    </location>
</feature>
<evidence type="ECO:0000256" key="1">
    <source>
        <dbReference type="SAM" id="Phobius"/>
    </source>
</evidence>
<comment type="caution">
    <text evidence="2">The sequence shown here is derived from an EMBL/GenBank/DDBJ whole genome shotgun (WGS) entry which is preliminary data.</text>
</comment>
<evidence type="ECO:0000313" key="3">
    <source>
        <dbReference type="Proteomes" id="UP000177354"/>
    </source>
</evidence>
<dbReference type="Pfam" id="PF09586">
    <property type="entry name" value="YfhO"/>
    <property type="match status" value="2"/>
</dbReference>
<keyword evidence="1" id="KW-1133">Transmembrane helix</keyword>
<proteinExistence type="predicted"/>
<organism evidence="2 3">
    <name type="scientific">Candidatus Gottesmanbacteria bacterium RIFCSPHIGHO2_01_FULL_40_15</name>
    <dbReference type="NCBI Taxonomy" id="1798376"/>
    <lineage>
        <taxon>Bacteria</taxon>
        <taxon>Candidatus Gottesmaniibacteriota</taxon>
    </lineage>
</organism>
<feature type="transmembrane region" description="Helical" evidence="1">
    <location>
        <begin position="6"/>
        <end position="27"/>
    </location>
</feature>
<feature type="transmembrane region" description="Helical" evidence="1">
    <location>
        <begin position="483"/>
        <end position="500"/>
    </location>
</feature>
<feature type="transmembrane region" description="Helical" evidence="1">
    <location>
        <begin position="155"/>
        <end position="182"/>
    </location>
</feature>
<feature type="transmembrane region" description="Helical" evidence="1">
    <location>
        <begin position="247"/>
        <end position="267"/>
    </location>
</feature>
<evidence type="ECO:0008006" key="4">
    <source>
        <dbReference type="Google" id="ProtNLM"/>
    </source>
</evidence>